<sequence>MNTSDRISHLPASGEEYSGLAAEAVDAIEELSGVHPGYRRAHAKGICCRAFFRPSGLGMEFTTAAHLQEQQVDAVVRFSGSSTDPALADLLSPAKGMAVQFSLPDGGITNLVGVTIPVFFARTPESFIDIVRTAHRAQAGTLGTLELIKEITVHFSESKTSLLAVKRLKPPASYAESHYYCIHAYYMVNSAGRQQPVRFEWIPETGVRTLSAEDAAQQPEHYLEDELELRFKDESAIFQLVAVLGEEGDPTDDPTRAWPEDRRRIDLGRLHISEIIPEPEGLVMDPTAITSGIQLSDDPILNFRSAAYADSHHRRSEGR</sequence>
<dbReference type="RefSeq" id="WP_171719204.1">
    <property type="nucleotide sequence ID" value="NZ_WHOB01000068.1"/>
</dbReference>
<dbReference type="EMBL" id="WHOB01000068">
    <property type="protein sequence ID" value="NOU81767.1"/>
    <property type="molecule type" value="Genomic_DNA"/>
</dbReference>
<dbReference type="CDD" id="cd08153">
    <property type="entry name" value="srpA_like"/>
    <property type="match status" value="1"/>
</dbReference>
<dbReference type="PANTHER" id="PTHR11465:SF9">
    <property type="entry name" value="CATALASE"/>
    <property type="match status" value="1"/>
</dbReference>
<proteinExistence type="inferred from homology"/>
<dbReference type="Pfam" id="PF00199">
    <property type="entry name" value="Catalase"/>
    <property type="match status" value="1"/>
</dbReference>
<evidence type="ECO:0000313" key="9">
    <source>
        <dbReference type="EMBL" id="NOU81767.1"/>
    </source>
</evidence>
<dbReference type="SMART" id="SM01060">
    <property type="entry name" value="Catalase"/>
    <property type="match status" value="1"/>
</dbReference>
<dbReference type="SUPFAM" id="SSF56634">
    <property type="entry name" value="Heme-dependent catalase-like"/>
    <property type="match status" value="1"/>
</dbReference>
<keyword evidence="3 7" id="KW-0349">Heme</keyword>
<dbReference type="InterPro" id="IPR024168">
    <property type="entry name" value="Catalase_SrpA-type_pred"/>
</dbReference>
<comment type="caution">
    <text evidence="9">The sequence shown here is derived from an EMBL/GenBank/DDBJ whole genome shotgun (WGS) entry which is preliminary data.</text>
</comment>
<keyword evidence="10" id="KW-1185">Reference proteome</keyword>
<dbReference type="EC" id="1.11.1.-" evidence="7"/>
<dbReference type="Proteomes" id="UP000596857">
    <property type="component" value="Unassembled WGS sequence"/>
</dbReference>
<evidence type="ECO:0000256" key="4">
    <source>
        <dbReference type="ARBA" id="ARBA00022723"/>
    </source>
</evidence>
<keyword evidence="2 7" id="KW-0575">Peroxidase</keyword>
<dbReference type="PRINTS" id="PR00067">
    <property type="entry name" value="CATALASE"/>
</dbReference>
<evidence type="ECO:0000259" key="8">
    <source>
        <dbReference type="SMART" id="SM01060"/>
    </source>
</evidence>
<evidence type="ECO:0000256" key="5">
    <source>
        <dbReference type="ARBA" id="ARBA00023002"/>
    </source>
</evidence>
<dbReference type="InterPro" id="IPR011614">
    <property type="entry name" value="Catalase_core"/>
</dbReference>
<evidence type="ECO:0000313" key="10">
    <source>
        <dbReference type="Proteomes" id="UP000596857"/>
    </source>
</evidence>
<evidence type="ECO:0000256" key="7">
    <source>
        <dbReference type="PIRNR" id="PIRNR000296"/>
    </source>
</evidence>
<evidence type="ECO:0000256" key="1">
    <source>
        <dbReference type="ARBA" id="ARBA00005329"/>
    </source>
</evidence>
<accession>A0ABX1YL35</accession>
<feature type="domain" description="Catalase core" evidence="8">
    <location>
        <begin position="5"/>
        <end position="319"/>
    </location>
</feature>
<protein>
    <recommendedName>
        <fullName evidence="7">Catalase-related peroxidase</fullName>
        <ecNumber evidence="7">1.11.1.-</ecNumber>
    </recommendedName>
</protein>
<reference evidence="9 10" key="1">
    <citation type="submission" date="2019-10" db="EMBL/GenBank/DDBJ databases">
        <title>Description of Paenibacillus terricola sp. nov.</title>
        <authorList>
            <person name="Carlier A."/>
            <person name="Qi S."/>
        </authorList>
    </citation>
    <scope>NUCLEOTIDE SEQUENCE [LARGE SCALE GENOMIC DNA]</scope>
    <source>
        <strain evidence="9 10">LMG 31459</strain>
    </source>
</reference>
<keyword evidence="5 7" id="KW-0560">Oxidoreductase</keyword>
<organism evidence="9 10">
    <name type="scientific">Paenibacillus phytohabitans</name>
    <dbReference type="NCBI Taxonomy" id="2654978"/>
    <lineage>
        <taxon>Bacteria</taxon>
        <taxon>Bacillati</taxon>
        <taxon>Bacillota</taxon>
        <taxon>Bacilli</taxon>
        <taxon>Bacillales</taxon>
        <taxon>Paenibacillaceae</taxon>
        <taxon>Paenibacillus</taxon>
    </lineage>
</organism>
<keyword evidence="4 7" id="KW-0479">Metal-binding</keyword>
<dbReference type="GO" id="GO:0004096">
    <property type="term" value="F:catalase activity"/>
    <property type="evidence" value="ECO:0007669"/>
    <property type="project" value="UniProtKB-EC"/>
</dbReference>
<evidence type="ECO:0000256" key="3">
    <source>
        <dbReference type="ARBA" id="ARBA00022617"/>
    </source>
</evidence>
<name>A0ABX1YL35_9BACL</name>
<comment type="similarity">
    <text evidence="1 7">Belongs to the catalase family.</text>
</comment>
<evidence type="ECO:0000256" key="6">
    <source>
        <dbReference type="ARBA" id="ARBA00023004"/>
    </source>
</evidence>
<dbReference type="InterPro" id="IPR020835">
    <property type="entry name" value="Catalase_sf"/>
</dbReference>
<dbReference type="Gene3D" id="1.20.1280.120">
    <property type="match status" value="1"/>
</dbReference>
<dbReference type="InterPro" id="IPR018028">
    <property type="entry name" value="Catalase"/>
</dbReference>
<dbReference type="PANTHER" id="PTHR11465">
    <property type="entry name" value="CATALASE"/>
    <property type="match status" value="1"/>
</dbReference>
<evidence type="ECO:0000256" key="2">
    <source>
        <dbReference type="ARBA" id="ARBA00022559"/>
    </source>
</evidence>
<comment type="cofactor">
    <cofactor evidence="7">
        <name>heme</name>
        <dbReference type="ChEBI" id="CHEBI:30413"/>
    </cofactor>
</comment>
<comment type="function">
    <text evidence="7">Has an organic peroxide-dependent peroxidase activity.</text>
</comment>
<dbReference type="PROSITE" id="PS51402">
    <property type="entry name" value="CATALASE_3"/>
    <property type="match status" value="1"/>
</dbReference>
<dbReference type="Gene3D" id="2.40.180.10">
    <property type="entry name" value="Catalase core domain"/>
    <property type="match status" value="1"/>
</dbReference>
<keyword evidence="6 7" id="KW-0408">Iron</keyword>
<gene>
    <name evidence="9" type="ORF">GC101_23160</name>
</gene>
<dbReference type="PIRSF" id="PIRSF000296">
    <property type="entry name" value="SrpA"/>
    <property type="match status" value="1"/>
</dbReference>